<gene>
    <name evidence="3" type="ORF">SAMN04488508_10629</name>
</gene>
<dbReference type="PANTHER" id="PTHR12147">
    <property type="entry name" value="METALLOPEPTIDASE M28 FAMILY MEMBER"/>
    <property type="match status" value="1"/>
</dbReference>
<dbReference type="RefSeq" id="WP_073316714.1">
    <property type="nucleotide sequence ID" value="NZ_FQYP01000006.1"/>
</dbReference>
<dbReference type="PANTHER" id="PTHR12147:SF26">
    <property type="entry name" value="PEPTIDASE M28 DOMAIN-CONTAINING PROTEIN"/>
    <property type="match status" value="1"/>
</dbReference>
<dbReference type="GO" id="GO:0006508">
    <property type="term" value="P:proteolysis"/>
    <property type="evidence" value="ECO:0007669"/>
    <property type="project" value="InterPro"/>
</dbReference>
<feature type="signal peptide" evidence="1">
    <location>
        <begin position="1"/>
        <end position="20"/>
    </location>
</feature>
<feature type="domain" description="Peptidase M28" evidence="2">
    <location>
        <begin position="107"/>
        <end position="311"/>
    </location>
</feature>
<dbReference type="SUPFAM" id="SSF53187">
    <property type="entry name" value="Zn-dependent exopeptidases"/>
    <property type="match status" value="1"/>
</dbReference>
<evidence type="ECO:0000256" key="1">
    <source>
        <dbReference type="SAM" id="SignalP"/>
    </source>
</evidence>
<keyword evidence="4" id="KW-1185">Reference proteome</keyword>
<dbReference type="InterPro" id="IPR045175">
    <property type="entry name" value="M28_fam"/>
</dbReference>
<dbReference type="InterPro" id="IPR007484">
    <property type="entry name" value="Peptidase_M28"/>
</dbReference>
<sequence>MKKYLGIIAVLSLSLACKQATVVAQSDVKEAHTQIDKKNNSGDITAEYVATTMKFLASDELEGRDTGSKGYEAAVQFAEKEFQSMGVAPYFDSYRDPFEAKGVPTMNVVGYLKGNDKELANQFVVVGAHLDHIGKGGEVNGDAIANGANDNAAGSTAVLALAKQLSKLKSNKRSVLFVLFGAEEKGLLGSKHLAQVLKDKGMDLYTMVNFEMIGVPLNEKSYKAYITGYEKSNMAAKINEYSGAELIGFLPKAKEYQLFQRSDNYPFFKQFNVPCQTISTFDFTNYNYYHHVDDEVSEMNFEFMAELINACLPVVVKIASTSEKEIKLN</sequence>
<dbReference type="AlphaFoldDB" id="A0A1M6H297"/>
<dbReference type="OrthoDB" id="9764939at2"/>
<keyword evidence="1" id="KW-0732">Signal</keyword>
<feature type="chain" id="PRO_5009917943" evidence="1">
    <location>
        <begin position="21"/>
        <end position="329"/>
    </location>
</feature>
<name>A0A1M6H297_9FLAO</name>
<dbReference type="Gene3D" id="3.40.630.10">
    <property type="entry name" value="Zn peptidases"/>
    <property type="match status" value="1"/>
</dbReference>
<organism evidence="3 4">
    <name type="scientific">Aquimarina spongiae</name>
    <dbReference type="NCBI Taxonomy" id="570521"/>
    <lineage>
        <taxon>Bacteria</taxon>
        <taxon>Pseudomonadati</taxon>
        <taxon>Bacteroidota</taxon>
        <taxon>Flavobacteriia</taxon>
        <taxon>Flavobacteriales</taxon>
        <taxon>Flavobacteriaceae</taxon>
        <taxon>Aquimarina</taxon>
    </lineage>
</organism>
<accession>A0A1M6H297</accession>
<evidence type="ECO:0000313" key="4">
    <source>
        <dbReference type="Proteomes" id="UP000184432"/>
    </source>
</evidence>
<evidence type="ECO:0000313" key="3">
    <source>
        <dbReference type="EMBL" id="SHJ16296.1"/>
    </source>
</evidence>
<reference evidence="4" key="1">
    <citation type="submission" date="2016-11" db="EMBL/GenBank/DDBJ databases">
        <authorList>
            <person name="Varghese N."/>
            <person name="Submissions S."/>
        </authorList>
    </citation>
    <scope>NUCLEOTIDE SEQUENCE [LARGE SCALE GENOMIC DNA]</scope>
    <source>
        <strain evidence="4">DSM 22623</strain>
    </source>
</reference>
<dbReference type="Proteomes" id="UP000184432">
    <property type="component" value="Unassembled WGS sequence"/>
</dbReference>
<proteinExistence type="predicted"/>
<evidence type="ECO:0000259" key="2">
    <source>
        <dbReference type="Pfam" id="PF04389"/>
    </source>
</evidence>
<dbReference type="EMBL" id="FQYP01000006">
    <property type="protein sequence ID" value="SHJ16296.1"/>
    <property type="molecule type" value="Genomic_DNA"/>
</dbReference>
<dbReference type="PROSITE" id="PS51257">
    <property type="entry name" value="PROKAR_LIPOPROTEIN"/>
    <property type="match status" value="1"/>
</dbReference>
<dbReference type="STRING" id="570521.SAMN04488508_10629"/>
<dbReference type="GO" id="GO:0008235">
    <property type="term" value="F:metalloexopeptidase activity"/>
    <property type="evidence" value="ECO:0007669"/>
    <property type="project" value="InterPro"/>
</dbReference>
<protein>
    <submittedName>
        <fullName evidence="3">Peptidase family M28</fullName>
    </submittedName>
</protein>
<dbReference type="Pfam" id="PF04389">
    <property type="entry name" value="Peptidase_M28"/>
    <property type="match status" value="1"/>
</dbReference>